<dbReference type="Gene3D" id="1.20.1530.20">
    <property type="match status" value="2"/>
</dbReference>
<evidence type="ECO:0000256" key="2">
    <source>
        <dbReference type="ARBA" id="ARBA00004141"/>
    </source>
</evidence>
<dbReference type="Proteomes" id="UP000316621">
    <property type="component" value="Chromosome 6"/>
</dbReference>
<evidence type="ECO:0000256" key="5">
    <source>
        <dbReference type="ARBA" id="ARBA00022989"/>
    </source>
</evidence>
<feature type="transmembrane region" description="Helical" evidence="8">
    <location>
        <begin position="289"/>
        <end position="307"/>
    </location>
</feature>
<evidence type="ECO:0000256" key="4">
    <source>
        <dbReference type="ARBA" id="ARBA00022692"/>
    </source>
</evidence>
<feature type="transmembrane region" description="Helical" evidence="8">
    <location>
        <begin position="216"/>
        <end position="237"/>
    </location>
</feature>
<feature type="transmembrane region" description="Helical" evidence="8">
    <location>
        <begin position="249"/>
        <end position="269"/>
    </location>
</feature>
<feature type="region of interest" description="Disordered" evidence="7">
    <location>
        <begin position="374"/>
        <end position="395"/>
    </location>
</feature>
<feature type="compositionally biased region" description="Low complexity" evidence="7">
    <location>
        <begin position="374"/>
        <end position="389"/>
    </location>
</feature>
<keyword evidence="10" id="KW-1185">Reference proteome</keyword>
<evidence type="ECO:0000256" key="8">
    <source>
        <dbReference type="SAM" id="Phobius"/>
    </source>
</evidence>
<proteinExistence type="inferred from homology"/>
<keyword evidence="4 8" id="KW-0812">Transmembrane</keyword>
<dbReference type="AlphaFoldDB" id="A0A4Y7K2T1"/>
<dbReference type="PANTHER" id="PTHR10361:SF28">
    <property type="entry name" value="P3 PROTEIN-RELATED"/>
    <property type="match status" value="1"/>
</dbReference>
<dbReference type="PANTHER" id="PTHR10361">
    <property type="entry name" value="SODIUM-BILE ACID COTRANSPORTER"/>
    <property type="match status" value="1"/>
</dbReference>
<sequence length="395" mass="41969">MPAREMQNSCLSNGGWTVTRRVQVKLDTKTFSFSSPSNLITKCSSFPKALPITTPLFLSTSLIKLIPTIPIASTRNPNSLSSIVSPQSSNSAITTTSEDGENHSGNFRRWIELVGEVLSTAFPIWVALACVLGLLKPNSFNWLQPKLTLVGITVIMLGMGMTLTIGDLRGALAMPKELLCGFFLQYSVMPLSGFFVSKLLGTASNIVTYIARGNVALSVLMTALSTVSAVVMTPLLTAKLAGQYVAVDAAGLLISTLQVVLLPVLVGALLNQFCRTQNASAILTSGRQLVLASCLLHGLGYTLGYLLSRMLKLDESSSRTISIEVGMQNSALGLVLAGQHFGNPLTAVPCAVSSVFQSLFGSLLAGIWRYSSSTTTPTTNDRNSDNDNSLPGIIS</sequence>
<dbReference type="InterPro" id="IPR004710">
    <property type="entry name" value="Bilac:Na_transpt"/>
</dbReference>
<comment type="subcellular location">
    <subcellularLocation>
        <location evidence="2">Membrane</location>
        <topology evidence="2">Multi-pass membrane protein</topology>
    </subcellularLocation>
    <subcellularLocation>
        <location evidence="1">Plastid</location>
        <location evidence="1">Chloroplast envelope</location>
    </subcellularLocation>
</comment>
<dbReference type="EMBL" id="CM010720">
    <property type="protein sequence ID" value="RZC67673.1"/>
    <property type="molecule type" value="Genomic_DNA"/>
</dbReference>
<organism evidence="9 10">
    <name type="scientific">Papaver somniferum</name>
    <name type="common">Opium poppy</name>
    <dbReference type="NCBI Taxonomy" id="3469"/>
    <lineage>
        <taxon>Eukaryota</taxon>
        <taxon>Viridiplantae</taxon>
        <taxon>Streptophyta</taxon>
        <taxon>Embryophyta</taxon>
        <taxon>Tracheophyta</taxon>
        <taxon>Spermatophyta</taxon>
        <taxon>Magnoliopsida</taxon>
        <taxon>Ranunculales</taxon>
        <taxon>Papaveraceae</taxon>
        <taxon>Papaveroideae</taxon>
        <taxon>Papaver</taxon>
    </lineage>
</organism>
<dbReference type="STRING" id="3469.A0A4Y7K2T1"/>
<keyword evidence="5 8" id="KW-1133">Transmembrane helix</keyword>
<gene>
    <name evidence="9" type="ORF">C5167_011360</name>
</gene>
<dbReference type="InterPro" id="IPR002657">
    <property type="entry name" value="BilAc:Na_symport/Acr3"/>
</dbReference>
<evidence type="ECO:0000256" key="3">
    <source>
        <dbReference type="ARBA" id="ARBA00006528"/>
    </source>
</evidence>
<dbReference type="GO" id="GO:0016020">
    <property type="term" value="C:membrane"/>
    <property type="evidence" value="ECO:0007669"/>
    <property type="project" value="UniProtKB-SubCell"/>
</dbReference>
<keyword evidence="6 8" id="KW-0472">Membrane</keyword>
<evidence type="ECO:0000256" key="7">
    <source>
        <dbReference type="SAM" id="MobiDB-lite"/>
    </source>
</evidence>
<dbReference type="Pfam" id="PF01758">
    <property type="entry name" value="SBF"/>
    <property type="match status" value="1"/>
</dbReference>
<evidence type="ECO:0000313" key="10">
    <source>
        <dbReference type="Proteomes" id="UP000316621"/>
    </source>
</evidence>
<name>A0A4Y7K2T1_PAPSO</name>
<dbReference type="Gramene" id="RZC67673">
    <property type="protein sequence ID" value="RZC67673"/>
    <property type="gene ID" value="C5167_011360"/>
</dbReference>
<dbReference type="GO" id="GO:0009941">
    <property type="term" value="C:chloroplast envelope"/>
    <property type="evidence" value="ECO:0007669"/>
    <property type="project" value="UniProtKB-SubCell"/>
</dbReference>
<protein>
    <submittedName>
        <fullName evidence="9">Uncharacterized protein</fullName>
    </submittedName>
</protein>
<feature type="transmembrane region" description="Helical" evidence="8">
    <location>
        <begin position="147"/>
        <end position="166"/>
    </location>
</feature>
<feature type="transmembrane region" description="Helical" evidence="8">
    <location>
        <begin position="178"/>
        <end position="196"/>
    </location>
</feature>
<evidence type="ECO:0000256" key="6">
    <source>
        <dbReference type="ARBA" id="ARBA00023136"/>
    </source>
</evidence>
<accession>A0A4Y7K2T1</accession>
<dbReference type="InterPro" id="IPR038770">
    <property type="entry name" value="Na+/solute_symporter_sf"/>
</dbReference>
<evidence type="ECO:0000256" key="1">
    <source>
        <dbReference type="ARBA" id="ARBA00004119"/>
    </source>
</evidence>
<comment type="similarity">
    <text evidence="3">Belongs to the bile acid:sodium symporter (BASS) (TC 2.A.28) family.</text>
</comment>
<reference evidence="9 10" key="1">
    <citation type="journal article" date="2018" name="Science">
        <title>The opium poppy genome and morphinan production.</title>
        <authorList>
            <person name="Guo L."/>
            <person name="Winzer T."/>
            <person name="Yang X."/>
            <person name="Li Y."/>
            <person name="Ning Z."/>
            <person name="He Z."/>
            <person name="Teodor R."/>
            <person name="Lu Y."/>
            <person name="Bowser T.A."/>
            <person name="Graham I.A."/>
            <person name="Ye K."/>
        </authorList>
    </citation>
    <scope>NUCLEOTIDE SEQUENCE [LARGE SCALE GENOMIC DNA]</scope>
    <source>
        <strain evidence="10">cv. HN1</strain>
        <tissue evidence="9">Leaves</tissue>
    </source>
</reference>
<evidence type="ECO:0000313" key="9">
    <source>
        <dbReference type="EMBL" id="RZC67673.1"/>
    </source>
</evidence>
<feature type="transmembrane region" description="Helical" evidence="8">
    <location>
        <begin position="113"/>
        <end position="135"/>
    </location>
</feature>